<evidence type="ECO:0000313" key="2">
    <source>
        <dbReference type="Proteomes" id="UP000738270"/>
    </source>
</evidence>
<dbReference type="Proteomes" id="UP000738270">
    <property type="component" value="Unassembled WGS sequence"/>
</dbReference>
<comment type="caution">
    <text evidence="1">The sequence shown here is derived from an EMBL/GenBank/DDBJ whole genome shotgun (WGS) entry which is preliminary data.</text>
</comment>
<reference evidence="1" key="1">
    <citation type="submission" date="2019-11" db="EMBL/GenBank/DDBJ databases">
        <title>Spread of Macrolides and rifampicin resistant Rhodococcus equi in clinical isolates in the USA.</title>
        <authorList>
            <person name="Alvarez-Narvaez S."/>
            <person name="Huber L."/>
            <person name="Cohen N.D."/>
            <person name="Slovis N."/>
            <person name="Greiter M."/>
            <person name="Giguere S."/>
            <person name="Hart K."/>
        </authorList>
    </citation>
    <scope>NUCLEOTIDE SEQUENCE</scope>
    <source>
        <strain evidence="1">Lh_38</strain>
    </source>
</reference>
<organism evidence="1 2">
    <name type="scientific">Rhodococcus hoagii</name>
    <name type="common">Corynebacterium equii</name>
    <dbReference type="NCBI Taxonomy" id="43767"/>
    <lineage>
        <taxon>Bacteria</taxon>
        <taxon>Bacillati</taxon>
        <taxon>Actinomycetota</taxon>
        <taxon>Actinomycetes</taxon>
        <taxon>Mycobacteriales</taxon>
        <taxon>Nocardiaceae</taxon>
        <taxon>Prescottella</taxon>
    </lineage>
</organism>
<proteinExistence type="predicted"/>
<sequence length="86" mass="9274">DAQVRAAGIGPEPSGCAQGSPFYVLYKFEDEGYTDILITTRPALLELSSHSGKTEAGQESYEMTCHHANDANGDVFIRVETEPEGP</sequence>
<name>A0AAP2F6K8_RHOHA</name>
<dbReference type="AlphaFoldDB" id="A0AAP2F6K8"/>
<dbReference type="EMBL" id="WUXD01000080">
    <property type="protein sequence ID" value="MBM4629873.1"/>
    <property type="molecule type" value="Genomic_DNA"/>
</dbReference>
<feature type="non-terminal residue" evidence="1">
    <location>
        <position position="1"/>
    </location>
</feature>
<gene>
    <name evidence="1" type="ORF">GS453_24825</name>
</gene>
<accession>A0AAP2F6K8</accession>
<protein>
    <submittedName>
        <fullName evidence="1">Uncharacterized protein</fullName>
    </submittedName>
</protein>
<evidence type="ECO:0000313" key="1">
    <source>
        <dbReference type="EMBL" id="MBM4629873.1"/>
    </source>
</evidence>